<accession>A0A9P9D7V3</accession>
<proteinExistence type="predicted"/>
<evidence type="ECO:0000256" key="1">
    <source>
        <dbReference type="SAM" id="SignalP"/>
    </source>
</evidence>
<dbReference type="AlphaFoldDB" id="A0A9P9D7V3"/>
<dbReference type="EMBL" id="JAGMWT010000016">
    <property type="protein sequence ID" value="KAH7115320.1"/>
    <property type="molecule type" value="Genomic_DNA"/>
</dbReference>
<sequence>MRHLNFLVGFMLAVAVSALSIDTTLGKSVRGVRCGECVEAIGHCVNEFGCNRNECFQTICREWNQSCLNCYSLTTDFPLCLAREEKDDRDEHSEDVMAHLNCCTCRAAIEMGRCEVKGQGASWFCFYCNSMLDRCGCKNVGSRGAEPVEAPSVRGNCDADPASEQSPEGSGGKKCQLCMKPEFKCTLCPIVLSSCYEYVIRAKNMNWVPALAVCMPNTSNAGSDDTSVSMQTVYCIKGKSRCRHSCEMAQNSGK</sequence>
<dbReference type="Proteomes" id="UP000700596">
    <property type="component" value="Unassembled WGS sequence"/>
</dbReference>
<keyword evidence="1" id="KW-0732">Signal</keyword>
<keyword evidence="3" id="KW-1185">Reference proteome</keyword>
<protein>
    <submittedName>
        <fullName evidence="2">Uncharacterized protein</fullName>
    </submittedName>
</protein>
<feature type="chain" id="PRO_5040307718" evidence="1">
    <location>
        <begin position="19"/>
        <end position="254"/>
    </location>
</feature>
<evidence type="ECO:0000313" key="3">
    <source>
        <dbReference type="Proteomes" id="UP000700596"/>
    </source>
</evidence>
<evidence type="ECO:0000313" key="2">
    <source>
        <dbReference type="EMBL" id="KAH7115320.1"/>
    </source>
</evidence>
<comment type="caution">
    <text evidence="2">The sequence shown here is derived from an EMBL/GenBank/DDBJ whole genome shotgun (WGS) entry which is preliminary data.</text>
</comment>
<feature type="signal peptide" evidence="1">
    <location>
        <begin position="1"/>
        <end position="18"/>
    </location>
</feature>
<organism evidence="2 3">
    <name type="scientific">Dendryphion nanum</name>
    <dbReference type="NCBI Taxonomy" id="256645"/>
    <lineage>
        <taxon>Eukaryota</taxon>
        <taxon>Fungi</taxon>
        <taxon>Dikarya</taxon>
        <taxon>Ascomycota</taxon>
        <taxon>Pezizomycotina</taxon>
        <taxon>Dothideomycetes</taxon>
        <taxon>Pleosporomycetidae</taxon>
        <taxon>Pleosporales</taxon>
        <taxon>Torulaceae</taxon>
        <taxon>Dendryphion</taxon>
    </lineage>
</organism>
<name>A0A9P9D7V3_9PLEO</name>
<reference evidence="2" key="1">
    <citation type="journal article" date="2021" name="Nat. Commun.">
        <title>Genetic determinants of endophytism in the Arabidopsis root mycobiome.</title>
        <authorList>
            <person name="Mesny F."/>
            <person name="Miyauchi S."/>
            <person name="Thiergart T."/>
            <person name="Pickel B."/>
            <person name="Atanasova L."/>
            <person name="Karlsson M."/>
            <person name="Huettel B."/>
            <person name="Barry K.W."/>
            <person name="Haridas S."/>
            <person name="Chen C."/>
            <person name="Bauer D."/>
            <person name="Andreopoulos W."/>
            <person name="Pangilinan J."/>
            <person name="LaButti K."/>
            <person name="Riley R."/>
            <person name="Lipzen A."/>
            <person name="Clum A."/>
            <person name="Drula E."/>
            <person name="Henrissat B."/>
            <person name="Kohler A."/>
            <person name="Grigoriev I.V."/>
            <person name="Martin F.M."/>
            <person name="Hacquard S."/>
        </authorList>
    </citation>
    <scope>NUCLEOTIDE SEQUENCE</scope>
    <source>
        <strain evidence="2">MPI-CAGE-CH-0243</strain>
    </source>
</reference>
<gene>
    <name evidence="2" type="ORF">B0J11DRAFT_594667</name>
</gene>